<sequence>MNWRMRRARLEAAGPADARYDDVTLSFATADGRAAPNAIVLLRNGGGKSLLLYLLFKSLLPRRSDGTKTAEEQRTARPIVLPDECATVAIEWEHRDDGRRLVTGHSFERGDGEESRWLFEPVDGVLTLDTLPLRDDRRRRTRAGLMGALETLGLAHGELRFRPVSGVRAWEQELLGYGIDPAILRYQARLNRSEGGDDDELRFSTPESFARFVLQMVLEDEPLTQLQQQVQTHADQLSRREALALEAEFCRDVAALLRELADAHGEVGAADRDHGRARRGQQELAGVLDAAIARGDERLARLTEQRAPLEQHRRALEAAERDLDGEAKVVRARTERLLSDAAAAAVRAAADAARAADAELNGWQLVEALTELSRTQGELSELSQRVDRQERGIDDARGERRDAAVALAGALLHAAGALDARAAELSGELAAATAEQEELRSEIEELGRRQGELKERRGTLEAQLDAFARATERLRADGLLAEGERPSAASERFEAEREDLAAQRIDLDERVAAQRARIEEVGARHAEAAAQVAEHEAAAHALGRRRDEALVRVSMHLDARVQDALDVEQEWQPLDEPAGAERALERARAAADGRRATAANAIDARAADERSLERDGLLAVESDVERICEALEDAGIEAFPALRFLAGAVDGERLQAAIAAQPGLAAGIVVRGVSPAEAVFELAQVLPPRRPVIVTTDAALLAAAGAPGAGSPPRGRARAAKASARAPAAPPAAVVLPAPGAYDLDAAHAERAQLSAALEELRAAYDAHGLLSTQLGRLAATVAGEAEQLRELLPPAGRNERRLLGAVAREVDRHAEQARAAGARAERQQQLLREASQKLTELDARRREVADGEQRCERTLERLSALDDLDVAAARAEFERLAARIESLASEAEAVRRRRDDAIRGAKGIEDRVATSASEAAALRERAAALPLDGVAPEAAGGSLTALGERLAVAERLLESRISDGELRAELADAERRVARLKGEVERAGADAQRRARELADSPAGIDQQVLARGRREAKEAYERALREQGEAATVEGQAAERLYAANEALSPRDHTREAVLLDTLVPTDAAHGAALLERLAELRAERADDVADNARKVADSDERISGEAELLRELRGGRERLAVAPEHARPVGADASASAATGAARDASASAPADLPPWTRRVDRVYEQVADAVRAVDEAARTHTAARQALHERVQAIARVVAAADERIPSGITAPLRGGDALAPEAARLEGELRTRAGELDRTIGELERHRQAIVAQLLAVGADGVRKLDKVAGATTLPREAALGAWSGKQFARVRHNVVTDDAERQRELGRVLDAAVAAQGRRRGLDLAFGATMALLRDGLSVSVLKPHPQPDDQYHPIEVVGPEFSGGEELTIKLVLFCAVSAVRTAERAGRVRGERRAGPLLIDNPIGTASRESLVDLQLRLARHLDAQFIPFTGLEGELNVTGRFAAAVALTNDKDLLSGMRYVKPAGDAAALLPPRPADAPSGAAVVTAISYRPGLDVDALADAARER</sequence>
<accession>D3F3D1</accession>
<dbReference type="STRING" id="469383.Cwoe_1985"/>
<gene>
    <name evidence="3" type="ordered locus">Cwoe_1985</name>
</gene>
<protein>
    <submittedName>
        <fullName evidence="3">Chromosome segregation ATPase-like protein</fullName>
    </submittedName>
</protein>
<feature type="coiled-coil region" evidence="1">
    <location>
        <begin position="818"/>
        <end position="845"/>
    </location>
</feature>
<evidence type="ECO:0000256" key="2">
    <source>
        <dbReference type="SAM" id="MobiDB-lite"/>
    </source>
</evidence>
<evidence type="ECO:0000313" key="4">
    <source>
        <dbReference type="Proteomes" id="UP000008229"/>
    </source>
</evidence>
<dbReference type="EMBL" id="CP001854">
    <property type="protein sequence ID" value="ADB50411.1"/>
    <property type="molecule type" value="Genomic_DNA"/>
</dbReference>
<feature type="region of interest" description="Disordered" evidence="2">
    <location>
        <begin position="1130"/>
        <end position="1157"/>
    </location>
</feature>
<dbReference type="OrthoDB" id="3202351at2"/>
<dbReference type="Proteomes" id="UP000008229">
    <property type="component" value="Chromosome"/>
</dbReference>
<proteinExistence type="predicted"/>
<evidence type="ECO:0000313" key="3">
    <source>
        <dbReference type="EMBL" id="ADB50411.1"/>
    </source>
</evidence>
<name>D3F3D1_CONWI</name>
<dbReference type="HOGENOM" id="CLU_003207_0_0_11"/>
<dbReference type="RefSeq" id="WP_012933462.1">
    <property type="nucleotide sequence ID" value="NC_013739.1"/>
</dbReference>
<reference evidence="4" key="2">
    <citation type="submission" date="2010-01" db="EMBL/GenBank/DDBJ databases">
        <title>The complete genome of Conexibacter woesei DSM 14684.</title>
        <authorList>
            <consortium name="US DOE Joint Genome Institute (JGI-PGF)"/>
            <person name="Lucas S."/>
            <person name="Copeland A."/>
            <person name="Lapidus A."/>
            <person name="Glavina del Rio T."/>
            <person name="Dalin E."/>
            <person name="Tice H."/>
            <person name="Bruce D."/>
            <person name="Goodwin L."/>
            <person name="Pitluck S."/>
            <person name="Kyrpides N."/>
            <person name="Mavromatis K."/>
            <person name="Ivanova N."/>
            <person name="Mikhailova N."/>
            <person name="Chertkov O."/>
            <person name="Brettin T."/>
            <person name="Detter J.C."/>
            <person name="Han C."/>
            <person name="Larimer F."/>
            <person name="Land M."/>
            <person name="Hauser L."/>
            <person name="Markowitz V."/>
            <person name="Cheng J.-F."/>
            <person name="Hugenholtz P."/>
            <person name="Woyke T."/>
            <person name="Wu D."/>
            <person name="Pukall R."/>
            <person name="Steenblock K."/>
            <person name="Schneider S."/>
            <person name="Klenk H.-P."/>
            <person name="Eisen J.A."/>
        </authorList>
    </citation>
    <scope>NUCLEOTIDE SEQUENCE [LARGE SCALE GENOMIC DNA]</scope>
    <source>
        <strain evidence="4">DSM 14684 / CIP 108061 / JCM 11494 / NBRC 100937 / ID131577</strain>
    </source>
</reference>
<dbReference type="eggNOG" id="COG1196">
    <property type="taxonomic scope" value="Bacteria"/>
</dbReference>
<evidence type="ECO:0000256" key="1">
    <source>
        <dbReference type="SAM" id="Coils"/>
    </source>
</evidence>
<dbReference type="KEGG" id="cwo:Cwoe_1985"/>
<keyword evidence="1" id="KW-0175">Coiled coil</keyword>
<feature type="coiled-coil region" evidence="1">
    <location>
        <begin position="871"/>
        <end position="898"/>
    </location>
</feature>
<organism evidence="3 4">
    <name type="scientific">Conexibacter woesei (strain DSM 14684 / CCUG 47730 / CIP 108061 / JCM 11494 / NBRC 100937 / ID131577)</name>
    <dbReference type="NCBI Taxonomy" id="469383"/>
    <lineage>
        <taxon>Bacteria</taxon>
        <taxon>Bacillati</taxon>
        <taxon>Actinomycetota</taxon>
        <taxon>Thermoleophilia</taxon>
        <taxon>Solirubrobacterales</taxon>
        <taxon>Conexibacteraceae</taxon>
        <taxon>Conexibacter</taxon>
    </lineage>
</organism>
<feature type="coiled-coil region" evidence="1">
    <location>
        <begin position="964"/>
        <end position="991"/>
    </location>
</feature>
<reference evidence="3 4" key="1">
    <citation type="journal article" date="2010" name="Stand. Genomic Sci.">
        <title>Complete genome sequence of Conexibacter woesei type strain (ID131577).</title>
        <authorList>
            <person name="Pukall R."/>
            <person name="Lapidus A."/>
            <person name="Glavina Del Rio T."/>
            <person name="Copeland A."/>
            <person name="Tice H."/>
            <person name="Cheng J.-F."/>
            <person name="Lucas S."/>
            <person name="Chen F."/>
            <person name="Nolan M."/>
            <person name="Bruce D."/>
            <person name="Goodwin L."/>
            <person name="Pitluck S."/>
            <person name="Mavromatis K."/>
            <person name="Ivanova N."/>
            <person name="Ovchinnikova G."/>
            <person name="Pati A."/>
            <person name="Chen A."/>
            <person name="Palaniappan K."/>
            <person name="Land M."/>
            <person name="Hauser L."/>
            <person name="Chang Y.-J."/>
            <person name="Jeffries C.D."/>
            <person name="Chain P."/>
            <person name="Meincke L."/>
            <person name="Sims D."/>
            <person name="Brettin T."/>
            <person name="Detter J.C."/>
            <person name="Rohde M."/>
            <person name="Goeker M."/>
            <person name="Bristow J."/>
            <person name="Eisen J.A."/>
            <person name="Markowitz V."/>
            <person name="Kyrpides N.C."/>
            <person name="Klenk H.-P."/>
            <person name="Hugenholtz P."/>
        </authorList>
    </citation>
    <scope>NUCLEOTIDE SEQUENCE [LARGE SCALE GENOMIC DNA]</scope>
    <source>
        <strain evidence="4">DSM 14684 / CIP 108061 / JCM 11494 / NBRC 100937 / ID131577</strain>
    </source>
</reference>
<feature type="coiled-coil region" evidence="1">
    <location>
        <begin position="365"/>
        <end position="463"/>
    </location>
</feature>
<feature type="compositionally biased region" description="Low complexity" evidence="2">
    <location>
        <begin position="1131"/>
        <end position="1154"/>
    </location>
</feature>
<keyword evidence="4" id="KW-1185">Reference proteome</keyword>